<dbReference type="GO" id="GO:0050660">
    <property type="term" value="F:flavin adenine dinucleotide binding"/>
    <property type="evidence" value="ECO:0007669"/>
    <property type="project" value="InterPro"/>
</dbReference>
<dbReference type="OrthoDB" id="27922at2157"/>
<dbReference type="GO" id="GO:0050787">
    <property type="term" value="P:detoxification of mercury ion"/>
    <property type="evidence" value="ECO:0007669"/>
    <property type="project" value="InterPro"/>
</dbReference>
<evidence type="ECO:0000256" key="12">
    <source>
        <dbReference type="ARBA" id="ARBA00023002"/>
    </source>
</evidence>
<evidence type="ECO:0000256" key="17">
    <source>
        <dbReference type="RuleBase" id="RU003691"/>
    </source>
</evidence>
<keyword evidence="10" id="KW-0521">NADP</keyword>
<dbReference type="InterPro" id="IPR004099">
    <property type="entry name" value="Pyr_nucl-diS_OxRdtase_dimer"/>
</dbReference>
<dbReference type="SUPFAM" id="SSF55424">
    <property type="entry name" value="FAD/NAD-linked reductases, dimerisation (C-terminal) domain"/>
    <property type="match status" value="1"/>
</dbReference>
<proteinExistence type="inferred from homology"/>
<evidence type="ECO:0000256" key="3">
    <source>
        <dbReference type="ARBA" id="ARBA00011738"/>
    </source>
</evidence>
<dbReference type="Gene3D" id="3.30.390.30">
    <property type="match status" value="1"/>
</dbReference>
<evidence type="ECO:0000256" key="2">
    <source>
        <dbReference type="ARBA" id="ARBA00007532"/>
    </source>
</evidence>
<protein>
    <recommendedName>
        <fullName evidence="5">Mercuric reductase</fullName>
        <ecNumber evidence="4">1.16.1.1</ecNumber>
    </recommendedName>
    <alternativeName>
        <fullName evidence="15">Hg(II) reductase</fullName>
    </alternativeName>
</protein>
<gene>
    <name evidence="20" type="ORF">SAMN05443636_1608</name>
</gene>
<evidence type="ECO:0000256" key="5">
    <source>
        <dbReference type="ARBA" id="ARBA00014791"/>
    </source>
</evidence>
<dbReference type="PANTHER" id="PTHR43014">
    <property type="entry name" value="MERCURIC REDUCTASE"/>
    <property type="match status" value="1"/>
</dbReference>
<feature type="domain" description="FAD/NAD(P)-binding" evidence="19">
    <location>
        <begin position="7"/>
        <end position="341"/>
    </location>
</feature>
<comment type="cofactor">
    <cofactor evidence="1">
        <name>FAD</name>
        <dbReference type="ChEBI" id="CHEBI:57692"/>
    </cofactor>
</comment>
<evidence type="ECO:0000256" key="14">
    <source>
        <dbReference type="ARBA" id="ARBA00023284"/>
    </source>
</evidence>
<evidence type="ECO:0000256" key="11">
    <source>
        <dbReference type="ARBA" id="ARBA00022914"/>
    </source>
</evidence>
<evidence type="ECO:0000256" key="15">
    <source>
        <dbReference type="ARBA" id="ARBA00031725"/>
    </source>
</evidence>
<dbReference type="GO" id="GO:0016152">
    <property type="term" value="F:mercury (II) reductase (NADP+) activity"/>
    <property type="evidence" value="ECO:0007669"/>
    <property type="project" value="UniProtKB-EC"/>
</dbReference>
<dbReference type="GO" id="GO:0050661">
    <property type="term" value="F:NADP binding"/>
    <property type="evidence" value="ECO:0007669"/>
    <property type="project" value="InterPro"/>
</dbReference>
<evidence type="ECO:0000256" key="1">
    <source>
        <dbReference type="ARBA" id="ARBA00001974"/>
    </source>
</evidence>
<dbReference type="STRING" id="43928.SAMN05443636_1608"/>
<dbReference type="EMBL" id="FQWV01000003">
    <property type="protein sequence ID" value="SHH01304.1"/>
    <property type="molecule type" value="Genomic_DNA"/>
</dbReference>
<keyword evidence="21" id="KW-1185">Reference proteome</keyword>
<dbReference type="Proteomes" id="UP000184357">
    <property type="component" value="Unassembled WGS sequence"/>
</dbReference>
<keyword evidence="13" id="KW-1015">Disulfide bond</keyword>
<evidence type="ECO:0000256" key="7">
    <source>
        <dbReference type="ARBA" id="ARBA00022630"/>
    </source>
</evidence>
<dbReference type="InterPro" id="IPR036188">
    <property type="entry name" value="FAD/NAD-bd_sf"/>
</dbReference>
<dbReference type="InterPro" id="IPR021179">
    <property type="entry name" value="Mercury_reductase_MerA"/>
</dbReference>
<evidence type="ECO:0000256" key="4">
    <source>
        <dbReference type="ARBA" id="ARBA00012661"/>
    </source>
</evidence>
<evidence type="ECO:0000256" key="8">
    <source>
        <dbReference type="ARBA" id="ARBA00022723"/>
    </source>
</evidence>
<keyword evidence="11" id="KW-0476">Mercury</keyword>
<evidence type="ECO:0000313" key="20">
    <source>
        <dbReference type="EMBL" id="SHH01304.1"/>
    </source>
</evidence>
<dbReference type="SUPFAM" id="SSF51905">
    <property type="entry name" value="FAD/NAD(P)-binding domain"/>
    <property type="match status" value="1"/>
</dbReference>
<feature type="domain" description="Pyridine nucleotide-disulphide oxidoreductase dimerisation" evidence="18">
    <location>
        <begin position="361"/>
        <end position="469"/>
    </location>
</feature>
<dbReference type="Pfam" id="PF07992">
    <property type="entry name" value="Pyr_redox_2"/>
    <property type="match status" value="1"/>
</dbReference>
<evidence type="ECO:0000259" key="19">
    <source>
        <dbReference type="Pfam" id="PF07992"/>
    </source>
</evidence>
<keyword evidence="14 17" id="KW-0676">Redox-active center</keyword>
<comment type="catalytic activity">
    <reaction evidence="16">
        <text>Hg + NADP(+) + H(+) = Hg(2+) + NADPH</text>
        <dbReference type="Rhea" id="RHEA:23856"/>
        <dbReference type="ChEBI" id="CHEBI:15378"/>
        <dbReference type="ChEBI" id="CHEBI:16170"/>
        <dbReference type="ChEBI" id="CHEBI:16793"/>
        <dbReference type="ChEBI" id="CHEBI:57783"/>
        <dbReference type="ChEBI" id="CHEBI:58349"/>
        <dbReference type="EC" id="1.16.1.1"/>
    </reaction>
</comment>
<dbReference type="Gene3D" id="3.50.50.60">
    <property type="entry name" value="FAD/NAD(P)-binding domain"/>
    <property type="match status" value="2"/>
</dbReference>
<dbReference type="PANTHER" id="PTHR43014:SF4">
    <property type="entry name" value="PYRIDINE NUCLEOTIDE-DISULFIDE OXIDOREDUCTASE RCLA-RELATED"/>
    <property type="match status" value="1"/>
</dbReference>
<comment type="subunit">
    <text evidence="3">Homodimer.</text>
</comment>
<dbReference type="PRINTS" id="PR00368">
    <property type="entry name" value="FADPNR"/>
</dbReference>
<evidence type="ECO:0000256" key="6">
    <source>
        <dbReference type="ARBA" id="ARBA00022466"/>
    </source>
</evidence>
<evidence type="ECO:0000313" key="21">
    <source>
        <dbReference type="Proteomes" id="UP000184357"/>
    </source>
</evidence>
<keyword evidence="6" id="KW-0475">Mercuric resistance</keyword>
<dbReference type="InterPro" id="IPR016156">
    <property type="entry name" value="FAD/NAD-linked_Rdtase_dimer_sf"/>
</dbReference>
<name>A0A1M5PHJ7_9EURY</name>
<accession>A0A1M5PHJ7</accession>
<organism evidence="20 21">
    <name type="scientific">Halobaculum gomorrense</name>
    <dbReference type="NCBI Taxonomy" id="43928"/>
    <lineage>
        <taxon>Archaea</taxon>
        <taxon>Methanobacteriati</taxon>
        <taxon>Methanobacteriota</taxon>
        <taxon>Stenosarchaea group</taxon>
        <taxon>Halobacteria</taxon>
        <taxon>Halobacteriales</taxon>
        <taxon>Haloferacaceae</taxon>
        <taxon>Halobaculum</taxon>
    </lineage>
</organism>
<dbReference type="FunFam" id="3.30.390.30:FF:000001">
    <property type="entry name" value="Dihydrolipoyl dehydrogenase"/>
    <property type="match status" value="1"/>
</dbReference>
<dbReference type="InterPro" id="IPR023753">
    <property type="entry name" value="FAD/NAD-binding_dom"/>
</dbReference>
<evidence type="ECO:0000259" key="18">
    <source>
        <dbReference type="Pfam" id="PF02852"/>
    </source>
</evidence>
<dbReference type="PRINTS" id="PR00411">
    <property type="entry name" value="PNDRDTASEI"/>
</dbReference>
<dbReference type="InterPro" id="IPR001100">
    <property type="entry name" value="Pyr_nuc-diS_OxRdtase"/>
</dbReference>
<dbReference type="AlphaFoldDB" id="A0A1M5PHJ7"/>
<comment type="similarity">
    <text evidence="2 17">Belongs to the class-I pyridine nucleotide-disulfide oxidoreductase family.</text>
</comment>
<sequence>MTSTADYDLVILGGGAAAFAAITEASRQDLSTAMVNTGLPLGGTCVNVGCVPSKHLLAVGDQAATPQENPFEAVQYSDGEPTVDWAAALDGTDDLVEGFRQENYVDVAEHFETDIYEGYGRLIEDSTIEVVDGADEGARISGGKALVATGSSPWAPAIGGLDGVDYYTSETILEERDLPESIVMLGGGYIALEWGQILHCVGVDVTILQRSERVLSGMDGQLGREMQRAFEAEGIEVITGNDFQRVRTPAADGGAETVQSGVAVETVVDGTERTVSGDALFVATGVQPNSEGIGLESVGIETNPDGTIHVDEHFQTTNPTIYAAGDVIGEPELETVAAKEGNHAIKNAFGDEGVSINYDTVPAVVFTSPEVAAVGTTELEYMDEHGTCSCRTVQMEDVPRAKAVKNTDGLVQVVKHHETDEIVGVHMVGPRAADMIMEATLAVKFGLTVDDIIDTVHPFPTFSEAFKQACQAFRRDTSTMSCCIE</sequence>
<evidence type="ECO:0000256" key="10">
    <source>
        <dbReference type="ARBA" id="ARBA00022857"/>
    </source>
</evidence>
<keyword evidence="7 17" id="KW-0285">Flavoprotein</keyword>
<reference evidence="20 21" key="1">
    <citation type="submission" date="2016-11" db="EMBL/GenBank/DDBJ databases">
        <authorList>
            <person name="Jaros S."/>
            <person name="Januszkiewicz K."/>
            <person name="Wedrychowicz H."/>
        </authorList>
    </citation>
    <scope>NUCLEOTIDE SEQUENCE [LARGE SCALE GENOMIC DNA]</scope>
    <source>
        <strain evidence="20 21">DSM 9297</strain>
    </source>
</reference>
<dbReference type="NCBIfam" id="TIGR02053">
    <property type="entry name" value="MerA"/>
    <property type="match status" value="1"/>
</dbReference>
<dbReference type="EC" id="1.16.1.1" evidence="4"/>
<dbReference type="GO" id="GO:0045340">
    <property type="term" value="F:mercury ion binding"/>
    <property type="evidence" value="ECO:0007669"/>
    <property type="project" value="InterPro"/>
</dbReference>
<dbReference type="RefSeq" id="WP_073308274.1">
    <property type="nucleotide sequence ID" value="NZ_FQWV01000003.1"/>
</dbReference>
<evidence type="ECO:0000256" key="13">
    <source>
        <dbReference type="ARBA" id="ARBA00023157"/>
    </source>
</evidence>
<dbReference type="InterPro" id="IPR012999">
    <property type="entry name" value="Pyr_OxRdtase_I_AS"/>
</dbReference>
<keyword evidence="8" id="KW-0479">Metal-binding</keyword>
<keyword evidence="9 17" id="KW-0274">FAD</keyword>
<dbReference type="GO" id="GO:0016668">
    <property type="term" value="F:oxidoreductase activity, acting on a sulfur group of donors, NAD(P) as acceptor"/>
    <property type="evidence" value="ECO:0007669"/>
    <property type="project" value="InterPro"/>
</dbReference>
<evidence type="ECO:0000256" key="16">
    <source>
        <dbReference type="ARBA" id="ARBA00048984"/>
    </source>
</evidence>
<dbReference type="PIRSF" id="PIRSF000350">
    <property type="entry name" value="Mercury_reductase_MerA"/>
    <property type="match status" value="1"/>
</dbReference>
<dbReference type="PROSITE" id="PS00076">
    <property type="entry name" value="PYRIDINE_REDOX_1"/>
    <property type="match status" value="1"/>
</dbReference>
<dbReference type="Pfam" id="PF02852">
    <property type="entry name" value="Pyr_redox_dim"/>
    <property type="match status" value="1"/>
</dbReference>
<keyword evidence="12 17" id="KW-0560">Oxidoreductase</keyword>
<evidence type="ECO:0000256" key="9">
    <source>
        <dbReference type="ARBA" id="ARBA00022827"/>
    </source>
</evidence>
<dbReference type="GO" id="GO:0003955">
    <property type="term" value="F:NAD(P)H dehydrogenase (quinone) activity"/>
    <property type="evidence" value="ECO:0007669"/>
    <property type="project" value="TreeGrafter"/>
</dbReference>